<organism evidence="10 11">
    <name type="scientific">Candidatus Phytoplasma pini</name>
    <dbReference type="NCBI Taxonomy" id="267362"/>
    <lineage>
        <taxon>Bacteria</taxon>
        <taxon>Bacillati</taxon>
        <taxon>Mycoplasmatota</taxon>
        <taxon>Mollicutes</taxon>
        <taxon>Acholeplasmatales</taxon>
        <taxon>Acholeplasmataceae</taxon>
        <taxon>Candidatus Phytoplasma</taxon>
    </lineage>
</organism>
<dbReference type="SMART" id="SM00946">
    <property type="entry name" value="ProRS-C_1"/>
    <property type="match status" value="1"/>
</dbReference>
<dbReference type="AlphaFoldDB" id="A0A559KJF1"/>
<keyword evidence="3 8" id="KW-0547">Nucleotide-binding</keyword>
<evidence type="ECO:0000313" key="11">
    <source>
        <dbReference type="Proteomes" id="UP000320078"/>
    </source>
</evidence>
<accession>A0A559KJF1</accession>
<feature type="domain" description="Aminoacyl-transfer RNA synthetases class-II family profile" evidence="9">
    <location>
        <begin position="44"/>
        <end position="285"/>
    </location>
</feature>
<dbReference type="Pfam" id="PF09180">
    <property type="entry name" value="ProRS-C_1"/>
    <property type="match status" value="1"/>
</dbReference>
<protein>
    <recommendedName>
        <fullName evidence="8">Proline--tRNA ligase</fullName>
        <ecNumber evidence="8">6.1.1.15</ecNumber>
    </recommendedName>
    <alternativeName>
        <fullName evidence="8">Prolyl-tRNA synthetase</fullName>
        <shortName evidence="8">ProRS</shortName>
    </alternativeName>
</protein>
<comment type="similarity">
    <text evidence="8">Belongs to the class-II aminoacyl-tRNA synthetase family. ProS type 3 subfamily.</text>
</comment>
<dbReference type="Gene3D" id="3.40.50.800">
    <property type="entry name" value="Anticodon-binding domain"/>
    <property type="match status" value="1"/>
</dbReference>
<dbReference type="Proteomes" id="UP000320078">
    <property type="component" value="Unassembled WGS sequence"/>
</dbReference>
<dbReference type="PRINTS" id="PR01046">
    <property type="entry name" value="TRNASYNTHPRO"/>
</dbReference>
<evidence type="ECO:0000256" key="5">
    <source>
        <dbReference type="ARBA" id="ARBA00022917"/>
    </source>
</evidence>
<dbReference type="NCBIfam" id="TIGR00408">
    <property type="entry name" value="proS_fam_I"/>
    <property type="match status" value="1"/>
</dbReference>
<dbReference type="InterPro" id="IPR002316">
    <property type="entry name" value="Pro-tRNA-ligase_IIa"/>
</dbReference>
<evidence type="ECO:0000256" key="4">
    <source>
        <dbReference type="ARBA" id="ARBA00022840"/>
    </source>
</evidence>
<dbReference type="SUPFAM" id="SSF55681">
    <property type="entry name" value="Class II aaRS and biotin synthetases"/>
    <property type="match status" value="1"/>
</dbReference>
<dbReference type="Pfam" id="PF03129">
    <property type="entry name" value="HGTP_anticodon"/>
    <property type="match status" value="1"/>
</dbReference>
<evidence type="ECO:0000256" key="2">
    <source>
        <dbReference type="ARBA" id="ARBA00022598"/>
    </source>
</evidence>
<dbReference type="GO" id="GO:0004827">
    <property type="term" value="F:proline-tRNA ligase activity"/>
    <property type="evidence" value="ECO:0007669"/>
    <property type="project" value="UniProtKB-UniRule"/>
</dbReference>
<dbReference type="EMBL" id="VIAE01000005">
    <property type="protein sequence ID" value="TVY12239.1"/>
    <property type="molecule type" value="Genomic_DNA"/>
</dbReference>
<comment type="catalytic activity">
    <reaction evidence="7 8">
        <text>tRNA(Pro) + L-proline + ATP = L-prolyl-tRNA(Pro) + AMP + diphosphate</text>
        <dbReference type="Rhea" id="RHEA:14305"/>
        <dbReference type="Rhea" id="RHEA-COMP:9700"/>
        <dbReference type="Rhea" id="RHEA-COMP:9702"/>
        <dbReference type="ChEBI" id="CHEBI:30616"/>
        <dbReference type="ChEBI" id="CHEBI:33019"/>
        <dbReference type="ChEBI" id="CHEBI:60039"/>
        <dbReference type="ChEBI" id="CHEBI:78442"/>
        <dbReference type="ChEBI" id="CHEBI:78532"/>
        <dbReference type="ChEBI" id="CHEBI:456215"/>
        <dbReference type="EC" id="6.1.1.15"/>
    </reaction>
</comment>
<dbReference type="OrthoDB" id="9809052at2"/>
<dbReference type="RefSeq" id="WP_144658418.1">
    <property type="nucleotide sequence ID" value="NZ_VIAE01000005.1"/>
</dbReference>
<comment type="subunit">
    <text evidence="8">Homodimer.</text>
</comment>
<dbReference type="InterPro" id="IPR004154">
    <property type="entry name" value="Anticodon-bd"/>
</dbReference>
<dbReference type="GO" id="GO:0005524">
    <property type="term" value="F:ATP binding"/>
    <property type="evidence" value="ECO:0007669"/>
    <property type="project" value="UniProtKB-UniRule"/>
</dbReference>
<keyword evidence="2 8" id="KW-0436">Ligase</keyword>
<dbReference type="InterPro" id="IPR016061">
    <property type="entry name" value="Pro-tRNA_ligase_II_C"/>
</dbReference>
<dbReference type="InterPro" id="IPR045864">
    <property type="entry name" value="aa-tRNA-synth_II/BPL/LPL"/>
</dbReference>
<dbReference type="InterPro" id="IPR036621">
    <property type="entry name" value="Anticodon-bd_dom_sf"/>
</dbReference>
<evidence type="ECO:0000256" key="8">
    <source>
        <dbReference type="HAMAP-Rule" id="MF_01571"/>
    </source>
</evidence>
<dbReference type="InterPro" id="IPR006195">
    <property type="entry name" value="aa-tRNA-synth_II"/>
</dbReference>
<dbReference type="InterPro" id="IPR002314">
    <property type="entry name" value="aa-tRNA-synt_IIb"/>
</dbReference>
<sequence>MIRKKLVKEITSRNKDFSKWYIDVCLKSELIDYSDIKGFFIYLPYGYALWEKIQKFIDKKLKKNKHHNVYFPLFFTEKLFQQEKEHISGFAPETIKITHVGNKKLENILVIRPTSEVLFSQYFAKKIFSYRDLPKLFNQWCSVVRWEKNTKPFLRSKEFLWQEGHTAHSSSEEALKENFYILDLYKKLGKELLAIPFVSGRKTNLEKFNGAEITYSIEALMNDNQALQAGTSHYLGQRFAKAFQIKFQNTDLKKEFVYQTSWGISSRLIGAVIMIHGDDEGLVMPPYLAPIQIVIIPLQPKNERVVAEAKYFYQKLRKKYSVYLDEQDKNVGWKFSFYELKGVPIRLEIGFKDIENEEITVFTRYNLQKKVYSKKILFQNIPLLLEEIHQKMFQKAFEHLQQNIFIAKSYEDFKFYLKQRQGYIKMSVHENEAEKIIKLETGATARVILDEELITTICPITRKKATQTILFAKAY</sequence>
<dbReference type="InterPro" id="IPR004499">
    <property type="entry name" value="Pro-tRNA-ligase_IIa_arc-type"/>
</dbReference>
<keyword evidence="4 8" id="KW-0067">ATP-binding</keyword>
<evidence type="ECO:0000313" key="10">
    <source>
        <dbReference type="EMBL" id="TVY12239.1"/>
    </source>
</evidence>
<evidence type="ECO:0000259" key="9">
    <source>
        <dbReference type="PROSITE" id="PS50862"/>
    </source>
</evidence>
<comment type="function">
    <text evidence="8">Catalyzes the attachment of proline to tRNA(Pro) in a two-step reaction: proline is first activated by ATP to form Pro-AMP and then transferred to the acceptor end of tRNA(Pro).</text>
</comment>
<dbReference type="Gene3D" id="3.30.930.10">
    <property type="entry name" value="Bira Bifunctional Protein, Domain 2"/>
    <property type="match status" value="1"/>
</dbReference>
<keyword evidence="6 8" id="KW-0030">Aminoacyl-tRNA synthetase</keyword>
<comment type="subcellular location">
    <subcellularLocation>
        <location evidence="8">Cytoplasm</location>
    </subcellularLocation>
</comment>
<dbReference type="PANTHER" id="PTHR43382">
    <property type="entry name" value="PROLYL-TRNA SYNTHETASE"/>
    <property type="match status" value="1"/>
</dbReference>
<keyword evidence="11" id="KW-1185">Reference proteome</keyword>
<dbReference type="FunFam" id="3.30.930.10:FF:000037">
    <property type="entry name" value="Proline--tRNA ligase"/>
    <property type="match status" value="1"/>
</dbReference>
<dbReference type="GO" id="GO:0005737">
    <property type="term" value="C:cytoplasm"/>
    <property type="evidence" value="ECO:0007669"/>
    <property type="project" value="UniProtKB-SubCell"/>
</dbReference>
<evidence type="ECO:0000256" key="7">
    <source>
        <dbReference type="ARBA" id="ARBA00047671"/>
    </source>
</evidence>
<keyword evidence="5 8" id="KW-0648">Protein biosynthesis</keyword>
<gene>
    <name evidence="8 10" type="primary">proS</name>
    <name evidence="10" type="ORF">MDPP_00247</name>
</gene>
<name>A0A559KJF1_9MOLU</name>
<reference evidence="10 11" key="1">
    <citation type="submission" date="2019-06" db="EMBL/GenBank/DDBJ databases">
        <title>Draft Genome Sequence of Candidatus Phytoplasma pini-Related Strain MDPP: A Resource for Comparative Genomics of Gymnosperm-infecting Phytoplasmas.</title>
        <authorList>
            <person name="Cai W."/>
            <person name="Costanzo S."/>
            <person name="Shao J."/>
            <person name="Zhao Y."/>
            <person name="Davis R."/>
        </authorList>
    </citation>
    <scope>NUCLEOTIDE SEQUENCE [LARGE SCALE GENOMIC DNA]</scope>
    <source>
        <strain evidence="10 11">MDPP</strain>
    </source>
</reference>
<dbReference type="Gene3D" id="3.30.110.30">
    <property type="entry name" value="C-terminal domain of ProRS"/>
    <property type="match status" value="1"/>
</dbReference>
<dbReference type="InterPro" id="IPR017449">
    <property type="entry name" value="Pro-tRNA_synth_II"/>
</dbReference>
<dbReference type="PROSITE" id="PS50862">
    <property type="entry name" value="AA_TRNA_LIGASE_II"/>
    <property type="match status" value="1"/>
</dbReference>
<comment type="domain">
    <text evidence="8">Consists of three domains: the N-terminal catalytic domain, the anticodon-binding domain and the C-terminal extension.</text>
</comment>
<dbReference type="SUPFAM" id="SSF64586">
    <property type="entry name" value="C-terminal domain of ProRS"/>
    <property type="match status" value="1"/>
</dbReference>
<dbReference type="GO" id="GO:0017101">
    <property type="term" value="C:aminoacyl-tRNA synthetase multienzyme complex"/>
    <property type="evidence" value="ECO:0007669"/>
    <property type="project" value="TreeGrafter"/>
</dbReference>
<proteinExistence type="inferred from homology"/>
<dbReference type="PANTHER" id="PTHR43382:SF2">
    <property type="entry name" value="BIFUNCTIONAL GLUTAMATE_PROLINE--TRNA LIGASE"/>
    <property type="match status" value="1"/>
</dbReference>
<evidence type="ECO:0000256" key="3">
    <source>
        <dbReference type="ARBA" id="ARBA00022741"/>
    </source>
</evidence>
<evidence type="ECO:0000256" key="1">
    <source>
        <dbReference type="ARBA" id="ARBA00022490"/>
    </source>
</evidence>
<dbReference type="EC" id="6.1.1.15" evidence="8"/>
<dbReference type="SUPFAM" id="SSF52954">
    <property type="entry name" value="Class II aaRS ABD-related"/>
    <property type="match status" value="1"/>
</dbReference>
<keyword evidence="1 8" id="KW-0963">Cytoplasm</keyword>
<dbReference type="HAMAP" id="MF_01571">
    <property type="entry name" value="Pro_tRNA_synth_type3"/>
    <property type="match status" value="1"/>
</dbReference>
<comment type="caution">
    <text evidence="10">The sequence shown here is derived from an EMBL/GenBank/DDBJ whole genome shotgun (WGS) entry which is preliminary data.</text>
</comment>
<evidence type="ECO:0000256" key="6">
    <source>
        <dbReference type="ARBA" id="ARBA00023146"/>
    </source>
</evidence>
<dbReference type="Pfam" id="PF00587">
    <property type="entry name" value="tRNA-synt_2b"/>
    <property type="match status" value="1"/>
</dbReference>
<dbReference type="GO" id="GO:0006433">
    <property type="term" value="P:prolyl-tRNA aminoacylation"/>
    <property type="evidence" value="ECO:0007669"/>
    <property type="project" value="UniProtKB-UniRule"/>
</dbReference>